<dbReference type="EMBL" id="VUOB01000120">
    <property type="protein sequence ID" value="KAA2247017.1"/>
    <property type="molecule type" value="Genomic_DNA"/>
</dbReference>
<sequence length="191" mass="20511">MFNATDLKHMEKLAGKIPGGEPALDRARARAQQAAERVAAAVAVDPTLLDYDRSRDLDVCAEILRQLQPLARQAALTLEHGRLTEAGASREEFARIGKINPLAPDELDALSERVVELAERAAAAALPDWNTPQRIRERSARLLPSPDFIASLADQLAEAVRPAAELPHPAAAAVQLAALADKLRAAADSRP</sequence>
<evidence type="ECO:0000313" key="2">
    <source>
        <dbReference type="Proteomes" id="UP000323454"/>
    </source>
</evidence>
<keyword evidence="2" id="KW-1185">Reference proteome</keyword>
<comment type="caution">
    <text evidence="1">The sequence shown here is derived from an EMBL/GenBank/DDBJ whole genome shotgun (WGS) entry which is preliminary data.</text>
</comment>
<accession>A0A5B2W9P2</accession>
<reference evidence="1 2" key="2">
    <citation type="submission" date="2019-09" db="EMBL/GenBank/DDBJ databases">
        <authorList>
            <person name="Jin C."/>
        </authorList>
    </citation>
    <scope>NUCLEOTIDE SEQUENCE [LARGE SCALE GENOMIC DNA]</scope>
    <source>
        <strain evidence="1 2">AN110305</strain>
    </source>
</reference>
<dbReference type="Proteomes" id="UP000323454">
    <property type="component" value="Unassembled WGS sequence"/>
</dbReference>
<protein>
    <submittedName>
        <fullName evidence="1">Uncharacterized protein</fullName>
    </submittedName>
</protein>
<organism evidence="1 2">
    <name type="scientific">Solihabitans fulvus</name>
    <dbReference type="NCBI Taxonomy" id="1892852"/>
    <lineage>
        <taxon>Bacteria</taxon>
        <taxon>Bacillati</taxon>
        <taxon>Actinomycetota</taxon>
        <taxon>Actinomycetes</taxon>
        <taxon>Pseudonocardiales</taxon>
        <taxon>Pseudonocardiaceae</taxon>
        <taxon>Solihabitans</taxon>
    </lineage>
</organism>
<gene>
    <name evidence="1" type="ORF">F0L68_40445</name>
</gene>
<dbReference type="AlphaFoldDB" id="A0A5B2W9P2"/>
<reference evidence="1 2" key="1">
    <citation type="submission" date="2019-09" db="EMBL/GenBank/DDBJ databases">
        <title>Goodfellowia gen. nov., a new genus of the Pseudonocardineae related to Actinoalloteichus, containing Goodfellowia coeruleoviolacea gen. nov., comb. nov. gen. nov., comb. nov.</title>
        <authorList>
            <person name="Labeda D."/>
        </authorList>
    </citation>
    <scope>NUCLEOTIDE SEQUENCE [LARGE SCALE GENOMIC DNA]</scope>
    <source>
        <strain evidence="1 2">AN110305</strain>
    </source>
</reference>
<name>A0A5B2W9P2_9PSEU</name>
<dbReference type="OrthoDB" id="5196929at2"/>
<evidence type="ECO:0000313" key="1">
    <source>
        <dbReference type="EMBL" id="KAA2247017.1"/>
    </source>
</evidence>
<proteinExistence type="predicted"/>
<dbReference type="RefSeq" id="WP_149855221.1">
    <property type="nucleotide sequence ID" value="NZ_VUOB01000120.1"/>
</dbReference>